<evidence type="ECO:0000313" key="2">
    <source>
        <dbReference type="Proteomes" id="UP001597525"/>
    </source>
</evidence>
<proteinExistence type="predicted"/>
<evidence type="ECO:0000313" key="1">
    <source>
        <dbReference type="EMBL" id="MFD2969601.1"/>
    </source>
</evidence>
<accession>A0ABW6BMW7</accession>
<dbReference type="EMBL" id="JBHUPB010000014">
    <property type="protein sequence ID" value="MFD2969601.1"/>
    <property type="molecule type" value="Genomic_DNA"/>
</dbReference>
<gene>
    <name evidence="1" type="ORF">ACFS7Y_19560</name>
</gene>
<organism evidence="1 2">
    <name type="scientific">Sphingobacterium bambusae</name>
    <dbReference type="NCBI Taxonomy" id="662858"/>
    <lineage>
        <taxon>Bacteria</taxon>
        <taxon>Pseudomonadati</taxon>
        <taxon>Bacteroidota</taxon>
        <taxon>Sphingobacteriia</taxon>
        <taxon>Sphingobacteriales</taxon>
        <taxon>Sphingobacteriaceae</taxon>
        <taxon>Sphingobacterium</taxon>
    </lineage>
</organism>
<keyword evidence="2" id="KW-1185">Reference proteome</keyword>
<sequence>MAKQFFIPDSKHLTNDVAEQHGDIYAYLQSLLPVDAGELVQEKLVYSFSYIDSNNDEIVYTIGKDHPFKSVQVLVVFKAADVYYIFSDEQGLSPERLDFSGHKLNKVQFFD</sequence>
<name>A0ABW6BMW7_9SPHI</name>
<protein>
    <submittedName>
        <fullName evidence="1">Uncharacterized protein</fullName>
    </submittedName>
</protein>
<dbReference type="RefSeq" id="WP_320185434.1">
    <property type="nucleotide sequence ID" value="NZ_CP138332.1"/>
</dbReference>
<dbReference type="Proteomes" id="UP001597525">
    <property type="component" value="Unassembled WGS sequence"/>
</dbReference>
<reference evidence="2" key="1">
    <citation type="journal article" date="2019" name="Int. J. Syst. Evol. Microbiol.">
        <title>The Global Catalogue of Microorganisms (GCM) 10K type strain sequencing project: providing services to taxonomists for standard genome sequencing and annotation.</title>
        <authorList>
            <consortium name="The Broad Institute Genomics Platform"/>
            <consortium name="The Broad Institute Genome Sequencing Center for Infectious Disease"/>
            <person name="Wu L."/>
            <person name="Ma J."/>
        </authorList>
    </citation>
    <scope>NUCLEOTIDE SEQUENCE [LARGE SCALE GENOMIC DNA]</scope>
    <source>
        <strain evidence="2">KCTC 22814</strain>
    </source>
</reference>
<comment type="caution">
    <text evidence="1">The sequence shown here is derived from an EMBL/GenBank/DDBJ whole genome shotgun (WGS) entry which is preliminary data.</text>
</comment>